<dbReference type="EMBL" id="KL660768">
    <property type="protein sequence ID" value="KFA62986.1"/>
    <property type="molecule type" value="Genomic_DNA"/>
</dbReference>
<dbReference type="OrthoDB" id="260519at2759"/>
<evidence type="ECO:0000256" key="11">
    <source>
        <dbReference type="ARBA" id="ARBA00037877"/>
    </source>
</evidence>
<dbReference type="InterPro" id="IPR018506">
    <property type="entry name" value="Cyt_B5_heme-BS"/>
</dbReference>
<proteinExistence type="inferred from homology"/>
<feature type="compositionally biased region" description="Low complexity" evidence="14">
    <location>
        <begin position="85"/>
        <end position="101"/>
    </location>
</feature>
<gene>
    <name evidence="16" type="ORF">S40285_06860</name>
</gene>
<keyword evidence="4 13" id="KW-0812">Transmembrane</keyword>
<dbReference type="InParanoid" id="A0A084QGA1"/>
<dbReference type="PROSITE" id="PS50255">
    <property type="entry name" value="CYTOCHROME_B5_2"/>
    <property type="match status" value="1"/>
</dbReference>
<accession>A0A084QGA1</accession>
<keyword evidence="2" id="KW-0813">Transport</keyword>
<dbReference type="GO" id="GO:0005789">
    <property type="term" value="C:endoplasmic reticulum membrane"/>
    <property type="evidence" value="ECO:0007669"/>
    <property type="project" value="UniProtKB-SubCell"/>
</dbReference>
<dbReference type="GO" id="GO:0020037">
    <property type="term" value="F:heme binding"/>
    <property type="evidence" value="ECO:0007669"/>
    <property type="project" value="UniProtKB-UniRule"/>
</dbReference>
<evidence type="ECO:0000256" key="8">
    <source>
        <dbReference type="ARBA" id="ARBA00022982"/>
    </source>
</evidence>
<evidence type="ECO:0000256" key="7">
    <source>
        <dbReference type="ARBA" id="ARBA00022848"/>
    </source>
</evidence>
<sequence length="133" mass="14166">MSANLTYQDVAEHNTKKDLYMVIHNKVYDVTSFVDEHPGGEEVMLDVGGQDATEAFEDVGHSDEARETLEKLLVGDLKRQPGDPSPKASAPSSTAHASPKSDSSGMGIGAYAVVVIGGAAAYFAYNYLQAQKS</sequence>
<organism evidence="16 17">
    <name type="scientific">Stachybotrys chlorohalonatus (strain IBT 40285)</name>
    <dbReference type="NCBI Taxonomy" id="1283841"/>
    <lineage>
        <taxon>Eukaryota</taxon>
        <taxon>Fungi</taxon>
        <taxon>Dikarya</taxon>
        <taxon>Ascomycota</taxon>
        <taxon>Pezizomycotina</taxon>
        <taxon>Sordariomycetes</taxon>
        <taxon>Hypocreomycetidae</taxon>
        <taxon>Hypocreales</taxon>
        <taxon>Stachybotryaceae</taxon>
        <taxon>Stachybotrys</taxon>
    </lineage>
</organism>
<dbReference type="OMA" id="KEFTMQD"/>
<dbReference type="HOGENOM" id="CLU_102602_3_2_1"/>
<evidence type="ECO:0000256" key="10">
    <source>
        <dbReference type="ARBA" id="ARBA00023136"/>
    </source>
</evidence>
<evidence type="ECO:0000313" key="16">
    <source>
        <dbReference type="EMBL" id="KFA62986.1"/>
    </source>
</evidence>
<feature type="transmembrane region" description="Helical" evidence="13">
    <location>
        <begin position="108"/>
        <end position="128"/>
    </location>
</feature>
<dbReference type="PRINTS" id="PR00363">
    <property type="entry name" value="CYTOCHROMEB5"/>
</dbReference>
<keyword evidence="3 13" id="KW-0349">Heme</keyword>
<comment type="subcellular location">
    <subcellularLocation>
        <location evidence="1">Endoplasmic reticulum membrane</location>
        <topology evidence="1">Single-pass membrane protein</topology>
        <orientation evidence="1">Cytoplasmic side</orientation>
    </subcellularLocation>
    <subcellularLocation>
        <location evidence="11">Microsome membrane</location>
        <topology evidence="11">Single-pass membrane protein</topology>
        <orientation evidence="11">Cytoplasmic side</orientation>
    </subcellularLocation>
</comment>
<evidence type="ECO:0000256" key="6">
    <source>
        <dbReference type="ARBA" id="ARBA00022824"/>
    </source>
</evidence>
<keyword evidence="6" id="KW-0256">Endoplasmic reticulum</keyword>
<keyword evidence="13" id="KW-1133">Transmembrane helix</keyword>
<dbReference type="SUPFAM" id="SSF55856">
    <property type="entry name" value="Cytochrome b5-like heme/steroid binding domain"/>
    <property type="match status" value="1"/>
</dbReference>
<evidence type="ECO:0000256" key="3">
    <source>
        <dbReference type="ARBA" id="ARBA00022617"/>
    </source>
</evidence>
<protein>
    <recommendedName>
        <fullName evidence="15">Cytochrome b5 heme-binding domain-containing protein</fullName>
    </recommendedName>
</protein>
<evidence type="ECO:0000256" key="2">
    <source>
        <dbReference type="ARBA" id="ARBA00022448"/>
    </source>
</evidence>
<dbReference type="PANTHER" id="PTHR19359:SF150">
    <property type="entry name" value="CYTOCHROME B5"/>
    <property type="match status" value="1"/>
</dbReference>
<feature type="domain" description="Cytochrome b5 heme-binding" evidence="15">
    <location>
        <begin position="2"/>
        <end position="78"/>
    </location>
</feature>
<dbReference type="PANTHER" id="PTHR19359">
    <property type="entry name" value="CYTOCHROME B5"/>
    <property type="match status" value="1"/>
</dbReference>
<evidence type="ECO:0000256" key="12">
    <source>
        <dbReference type="ARBA" id="ARBA00038168"/>
    </source>
</evidence>
<dbReference type="GO" id="GO:0046872">
    <property type="term" value="F:metal ion binding"/>
    <property type="evidence" value="ECO:0007669"/>
    <property type="project" value="UniProtKB-UniRule"/>
</dbReference>
<dbReference type="InterPro" id="IPR001199">
    <property type="entry name" value="Cyt_B5-like_heme/steroid-bd"/>
</dbReference>
<dbReference type="GO" id="GO:0016126">
    <property type="term" value="P:sterol biosynthetic process"/>
    <property type="evidence" value="ECO:0007669"/>
    <property type="project" value="TreeGrafter"/>
</dbReference>
<keyword evidence="10 13" id="KW-0472">Membrane</keyword>
<comment type="similarity">
    <text evidence="12 13">Belongs to the cytochrome b5 family.</text>
</comment>
<evidence type="ECO:0000259" key="15">
    <source>
        <dbReference type="PROSITE" id="PS50255"/>
    </source>
</evidence>
<feature type="region of interest" description="Disordered" evidence="14">
    <location>
        <begin position="75"/>
        <end position="106"/>
    </location>
</feature>
<dbReference type="AlphaFoldDB" id="A0A084QGA1"/>
<dbReference type="FunFam" id="3.10.120.10:FF:000002">
    <property type="entry name" value="Cytochrome b5 type B"/>
    <property type="match status" value="1"/>
</dbReference>
<dbReference type="InterPro" id="IPR050668">
    <property type="entry name" value="Cytochrome_b5"/>
</dbReference>
<dbReference type="Gene3D" id="3.10.120.10">
    <property type="entry name" value="Cytochrome b5-like heme/steroid binding domain"/>
    <property type="match status" value="1"/>
</dbReference>
<keyword evidence="8" id="KW-0249">Electron transport</keyword>
<dbReference type="Pfam" id="PF00173">
    <property type="entry name" value="Cyt-b5"/>
    <property type="match status" value="1"/>
</dbReference>
<name>A0A084QGA1_STAC4</name>
<dbReference type="FunCoup" id="A0A084QGA1">
    <property type="interactions" value="711"/>
</dbReference>
<dbReference type="SMART" id="SM01117">
    <property type="entry name" value="Cyt-b5"/>
    <property type="match status" value="1"/>
</dbReference>
<keyword evidence="9 13" id="KW-0408">Iron</keyword>
<evidence type="ECO:0000256" key="13">
    <source>
        <dbReference type="RuleBase" id="RU362121"/>
    </source>
</evidence>
<evidence type="ECO:0000256" key="14">
    <source>
        <dbReference type="SAM" id="MobiDB-lite"/>
    </source>
</evidence>
<dbReference type="STRING" id="1283841.A0A084QGA1"/>
<evidence type="ECO:0000313" key="17">
    <source>
        <dbReference type="Proteomes" id="UP000028524"/>
    </source>
</evidence>
<dbReference type="PROSITE" id="PS00191">
    <property type="entry name" value="CYTOCHROME_B5_1"/>
    <property type="match status" value="1"/>
</dbReference>
<reference evidence="16 17" key="1">
    <citation type="journal article" date="2014" name="BMC Genomics">
        <title>Comparative genome sequencing reveals chemotype-specific gene clusters in the toxigenic black mold Stachybotrys.</title>
        <authorList>
            <person name="Semeiks J."/>
            <person name="Borek D."/>
            <person name="Otwinowski Z."/>
            <person name="Grishin N.V."/>
        </authorList>
    </citation>
    <scope>NUCLEOTIDE SEQUENCE [LARGE SCALE GENOMIC DNA]</scope>
    <source>
        <strain evidence="16 17">IBT 40285</strain>
    </source>
</reference>
<keyword evidence="7" id="KW-0492">Microsome</keyword>
<keyword evidence="5 13" id="KW-0479">Metal-binding</keyword>
<keyword evidence="17" id="KW-1185">Reference proteome</keyword>
<dbReference type="InterPro" id="IPR036400">
    <property type="entry name" value="Cyt_B5-like_heme/steroid_sf"/>
</dbReference>
<evidence type="ECO:0000256" key="9">
    <source>
        <dbReference type="ARBA" id="ARBA00023004"/>
    </source>
</evidence>
<evidence type="ECO:0000256" key="5">
    <source>
        <dbReference type="ARBA" id="ARBA00022723"/>
    </source>
</evidence>
<evidence type="ECO:0000256" key="4">
    <source>
        <dbReference type="ARBA" id="ARBA00022692"/>
    </source>
</evidence>
<dbReference type="Proteomes" id="UP000028524">
    <property type="component" value="Unassembled WGS sequence"/>
</dbReference>
<evidence type="ECO:0000256" key="1">
    <source>
        <dbReference type="ARBA" id="ARBA00004131"/>
    </source>
</evidence>